<evidence type="ECO:0000313" key="4">
    <source>
        <dbReference type="Proteomes" id="UP000218231"/>
    </source>
</evidence>
<evidence type="ECO:0000256" key="1">
    <source>
        <dbReference type="SAM" id="MobiDB-lite"/>
    </source>
</evidence>
<evidence type="ECO:0000313" key="3">
    <source>
        <dbReference type="EMBL" id="PAV91751.1"/>
    </source>
</evidence>
<reference evidence="3 4" key="1">
    <citation type="journal article" date="2017" name="Curr. Biol.">
        <title>Genome architecture and evolution of a unichromosomal asexual nematode.</title>
        <authorList>
            <person name="Fradin H."/>
            <person name="Zegar C."/>
            <person name="Gutwein M."/>
            <person name="Lucas J."/>
            <person name="Kovtun M."/>
            <person name="Corcoran D."/>
            <person name="Baugh L.R."/>
            <person name="Kiontke K."/>
            <person name="Gunsalus K."/>
            <person name="Fitch D.H."/>
            <person name="Piano F."/>
        </authorList>
    </citation>
    <scope>NUCLEOTIDE SEQUENCE [LARGE SCALE GENOMIC DNA]</scope>
    <source>
        <strain evidence="3">PF1309</strain>
    </source>
</reference>
<dbReference type="AlphaFoldDB" id="A0A2A2LZQ6"/>
<feature type="compositionally biased region" description="Low complexity" evidence="1">
    <location>
        <begin position="278"/>
        <end position="301"/>
    </location>
</feature>
<feature type="compositionally biased region" description="Basic residues" evidence="1">
    <location>
        <begin position="73"/>
        <end position="82"/>
    </location>
</feature>
<accession>A0A2A2LZQ6</accession>
<feature type="region of interest" description="Disordered" evidence="1">
    <location>
        <begin position="229"/>
        <end position="255"/>
    </location>
</feature>
<keyword evidence="2" id="KW-0472">Membrane</keyword>
<gene>
    <name evidence="3" type="ORF">WR25_09254</name>
</gene>
<keyword evidence="2" id="KW-0812">Transmembrane</keyword>
<dbReference type="GO" id="GO:0006465">
    <property type="term" value="P:signal peptide processing"/>
    <property type="evidence" value="ECO:0007669"/>
    <property type="project" value="TreeGrafter"/>
</dbReference>
<feature type="transmembrane region" description="Helical" evidence="2">
    <location>
        <begin position="580"/>
        <end position="599"/>
    </location>
</feature>
<dbReference type="GO" id="GO:0033619">
    <property type="term" value="P:membrane protein proteolysis"/>
    <property type="evidence" value="ECO:0007669"/>
    <property type="project" value="TreeGrafter"/>
</dbReference>
<protein>
    <submittedName>
        <fullName evidence="3">Uncharacterized protein</fullName>
    </submittedName>
</protein>
<keyword evidence="2" id="KW-1133">Transmembrane helix</keyword>
<feature type="region of interest" description="Disordered" evidence="1">
    <location>
        <begin position="272"/>
        <end position="338"/>
    </location>
</feature>
<name>A0A2A2LZQ6_9BILA</name>
<dbReference type="GO" id="GO:0042500">
    <property type="term" value="F:aspartic endopeptidase activity, intramembrane cleaving"/>
    <property type="evidence" value="ECO:0007669"/>
    <property type="project" value="InterPro"/>
</dbReference>
<keyword evidence="4" id="KW-1185">Reference proteome</keyword>
<dbReference type="Pfam" id="PF04258">
    <property type="entry name" value="Peptidase_A22B"/>
    <property type="match status" value="1"/>
</dbReference>
<dbReference type="PANTHER" id="PTHR12174">
    <property type="entry name" value="SIGNAL PEPTIDE PEPTIDASE"/>
    <property type="match status" value="1"/>
</dbReference>
<feature type="transmembrane region" description="Helical" evidence="2">
    <location>
        <begin position="145"/>
        <end position="172"/>
    </location>
</feature>
<feature type="transmembrane region" description="Helical" evidence="2">
    <location>
        <begin position="416"/>
        <end position="438"/>
    </location>
</feature>
<dbReference type="Proteomes" id="UP000218231">
    <property type="component" value="Unassembled WGS sequence"/>
</dbReference>
<feature type="region of interest" description="Disordered" evidence="1">
    <location>
        <begin position="32"/>
        <end position="52"/>
    </location>
</feature>
<feature type="transmembrane region" description="Helical" evidence="2">
    <location>
        <begin position="499"/>
        <end position="522"/>
    </location>
</feature>
<feature type="compositionally biased region" description="Polar residues" evidence="1">
    <location>
        <begin position="229"/>
        <end position="245"/>
    </location>
</feature>
<evidence type="ECO:0000256" key="2">
    <source>
        <dbReference type="SAM" id="Phobius"/>
    </source>
</evidence>
<feature type="transmembrane region" description="Helical" evidence="2">
    <location>
        <begin position="184"/>
        <end position="205"/>
    </location>
</feature>
<dbReference type="GO" id="GO:0098553">
    <property type="term" value="C:lumenal side of endoplasmic reticulum membrane"/>
    <property type="evidence" value="ECO:0007669"/>
    <property type="project" value="TreeGrafter"/>
</dbReference>
<organism evidence="3 4">
    <name type="scientific">Diploscapter pachys</name>
    <dbReference type="NCBI Taxonomy" id="2018661"/>
    <lineage>
        <taxon>Eukaryota</taxon>
        <taxon>Metazoa</taxon>
        <taxon>Ecdysozoa</taxon>
        <taxon>Nematoda</taxon>
        <taxon>Chromadorea</taxon>
        <taxon>Rhabditida</taxon>
        <taxon>Rhabditina</taxon>
        <taxon>Rhabditomorpha</taxon>
        <taxon>Rhabditoidea</taxon>
        <taxon>Rhabditidae</taxon>
        <taxon>Diploscapter</taxon>
    </lineage>
</organism>
<dbReference type="InterPro" id="IPR007369">
    <property type="entry name" value="Peptidase_A22B_SPP"/>
</dbReference>
<dbReference type="STRING" id="2018661.A0A2A2LZQ6"/>
<comment type="caution">
    <text evidence="3">The sequence shown here is derived from an EMBL/GenBank/DDBJ whole genome shotgun (WGS) entry which is preliminary data.</text>
</comment>
<dbReference type="PANTHER" id="PTHR12174:SF35">
    <property type="entry name" value="INTRAMEMBRANE PROTEASE (IMPAS) FAMILY"/>
    <property type="match status" value="1"/>
</dbReference>
<feature type="transmembrane region" description="Helical" evidence="2">
    <location>
        <begin position="458"/>
        <end position="478"/>
    </location>
</feature>
<proteinExistence type="predicted"/>
<dbReference type="EMBL" id="LIAE01006294">
    <property type="protein sequence ID" value="PAV91751.1"/>
    <property type="molecule type" value="Genomic_DNA"/>
</dbReference>
<dbReference type="GO" id="GO:0098554">
    <property type="term" value="C:cytoplasmic side of endoplasmic reticulum membrane"/>
    <property type="evidence" value="ECO:0007669"/>
    <property type="project" value="TreeGrafter"/>
</dbReference>
<sequence>GRRLLPFRPHSQGVGRPPPARIRLRRIRGRSRCGRCGQGPGRSEDLRSACASRAEPRQKAQWRWWRRRRRRRKRKRRIRRKTLSLARPSLEEPRPRRRSSFQKQIQKSLADKEWRPLALSLQKNTSSESANAEGSRMAAPIYSKAISYLLIIFMSAIVTYQSCLRSSTIYFFELDTSHVFFMERWHSAAVPLVFSALLLLVYMGTKRSAEIEKQRQMLVEKEKQARSICNSTINSRKTSRVSSRMQSRRESISLHDDTTRVEKLLAAISEMDVESTRRSSASGGSIAAETTPPENTQQQTGQEDEEQKEGTLQPRSESFHLSGSPRIRSRANSRLDAAMRPRTVSSLQDMSAPNALNVVAKEDDELQEEQQPVNIYKHLSQMDLCSYTLSALNLLPSNDPDLAESQFKLNLSVADILAELFAVHLPIWGCVAAFHVVLLELFRIQLAFYFYYHEETMVYSAMALAFSFGVFHELKGGWLSNDILAFSSVYVLVARCQPVSYQAGVILSAGMALFDLFFIYAVDLLSTVTSESHSPIMITIPSYGENGGKQSLATLDIIVPGMFLNLLLKYSSMYDPSLFIRCYYSVILGLIVTLAIALYRSKITPALVLPAVALVSTSYLSCSEPAQLWKFMIKH</sequence>
<dbReference type="OrthoDB" id="29661at2759"/>
<feature type="region of interest" description="Disordered" evidence="1">
    <location>
        <begin position="73"/>
        <end position="102"/>
    </location>
</feature>
<feature type="non-terminal residue" evidence="3">
    <location>
        <position position="1"/>
    </location>
</feature>